<sequence>MCEAARSLSALTLSTCPDVDFDCFQSTAAVAYQSNCSERATEKHPKVAITLVDCSSDPDDSAAETSKTVLYERPQFHLEIPSILTSSHEDEGDDSDDCSQDEVDQRFLHASETRIPTSRRGSTTEKLITRLRRSASFTSPYKVVRRLSQDSTSVERKPTILTRTLSFIKSKMEFASTSTLYPSKDEIRQWQQSFDSLLHHKYGCLVFRDFLKTEFSVENIDFWMSCEEFKKLKEGKKSTLQKAQMIYKQYIEVDSPNEINIDAKVRAATKAAVDEGAKLNTFSLAQAQIEQLMAKDSYSRFVRSEQFQKLLE</sequence>
<dbReference type="Pfam" id="PF00615">
    <property type="entry name" value="RGS"/>
    <property type="match status" value="1"/>
</dbReference>
<proteinExistence type="predicted"/>
<dbReference type="SUPFAM" id="SSF48097">
    <property type="entry name" value="Regulator of G-protein signaling, RGS"/>
    <property type="match status" value="1"/>
</dbReference>
<dbReference type="STRING" id="451379.A0A0N5AQL4"/>
<dbReference type="PROSITE" id="PS50132">
    <property type="entry name" value="RGS"/>
    <property type="match status" value="1"/>
</dbReference>
<dbReference type="Gene3D" id="1.10.167.10">
    <property type="entry name" value="Regulator of G-protein Signalling 4, domain 2"/>
    <property type="match status" value="1"/>
</dbReference>
<reference evidence="3" key="1">
    <citation type="submission" date="2017-02" db="UniProtKB">
        <authorList>
            <consortium name="WormBaseParasite"/>
        </authorList>
    </citation>
    <scope>IDENTIFICATION</scope>
</reference>
<dbReference type="InterPro" id="IPR044926">
    <property type="entry name" value="RGS_subdomain_2"/>
</dbReference>
<dbReference type="SMART" id="SM00315">
    <property type="entry name" value="RGS"/>
    <property type="match status" value="1"/>
</dbReference>
<dbReference type="AlphaFoldDB" id="A0A0N5AQL4"/>
<name>A0A0N5AQL4_9BILA</name>
<accession>A0A0N5AQL4</accession>
<dbReference type="InterPro" id="IPR036305">
    <property type="entry name" value="RGS_sf"/>
</dbReference>
<dbReference type="InterPro" id="IPR016137">
    <property type="entry name" value="RGS"/>
</dbReference>
<evidence type="ECO:0000313" key="3">
    <source>
        <dbReference type="WBParaSite" id="SMUV_0000698401-mRNA-1"/>
    </source>
</evidence>
<keyword evidence="2" id="KW-1185">Reference proteome</keyword>
<dbReference type="WBParaSite" id="SMUV_0000698401-mRNA-1">
    <property type="protein sequence ID" value="SMUV_0000698401-mRNA-1"/>
    <property type="gene ID" value="SMUV_0000698401"/>
</dbReference>
<dbReference type="Proteomes" id="UP000046393">
    <property type="component" value="Unplaced"/>
</dbReference>
<dbReference type="PANTHER" id="PTHR10845:SF259">
    <property type="entry name" value="RGS DOMAIN-CONTAINING PROTEIN-RELATED"/>
    <property type="match status" value="1"/>
</dbReference>
<evidence type="ECO:0000259" key="1">
    <source>
        <dbReference type="PROSITE" id="PS50132"/>
    </source>
</evidence>
<dbReference type="PRINTS" id="PR01301">
    <property type="entry name" value="RGSPROTEIN"/>
</dbReference>
<organism evidence="2 3">
    <name type="scientific">Syphacia muris</name>
    <dbReference type="NCBI Taxonomy" id="451379"/>
    <lineage>
        <taxon>Eukaryota</taxon>
        <taxon>Metazoa</taxon>
        <taxon>Ecdysozoa</taxon>
        <taxon>Nematoda</taxon>
        <taxon>Chromadorea</taxon>
        <taxon>Rhabditida</taxon>
        <taxon>Spirurina</taxon>
        <taxon>Oxyuridomorpha</taxon>
        <taxon>Oxyuroidea</taxon>
        <taxon>Oxyuridae</taxon>
        <taxon>Syphacia</taxon>
    </lineage>
</organism>
<feature type="domain" description="RGS" evidence="1">
    <location>
        <begin position="193"/>
        <end position="311"/>
    </location>
</feature>
<protein>
    <submittedName>
        <fullName evidence="3">RGS domain-containing protein</fullName>
    </submittedName>
</protein>
<dbReference type="PANTHER" id="PTHR10845">
    <property type="entry name" value="REGULATOR OF G PROTEIN SIGNALING"/>
    <property type="match status" value="1"/>
</dbReference>
<dbReference type="FunFam" id="1.10.167.10:FF:000001">
    <property type="entry name" value="Putative regulator of g-protein signaling 12"/>
    <property type="match status" value="1"/>
</dbReference>
<evidence type="ECO:0000313" key="2">
    <source>
        <dbReference type="Proteomes" id="UP000046393"/>
    </source>
</evidence>